<dbReference type="Pfam" id="PF12799">
    <property type="entry name" value="LRR_4"/>
    <property type="match status" value="1"/>
</dbReference>
<organism evidence="4 5">
    <name type="scientific">Physocladia obscura</name>
    <dbReference type="NCBI Taxonomy" id="109957"/>
    <lineage>
        <taxon>Eukaryota</taxon>
        <taxon>Fungi</taxon>
        <taxon>Fungi incertae sedis</taxon>
        <taxon>Chytridiomycota</taxon>
        <taxon>Chytridiomycota incertae sedis</taxon>
        <taxon>Chytridiomycetes</taxon>
        <taxon>Chytridiales</taxon>
        <taxon>Chytriomycetaceae</taxon>
        <taxon>Physocladia</taxon>
    </lineage>
</organism>
<keyword evidence="5" id="KW-1185">Reference proteome</keyword>
<keyword evidence="2" id="KW-0677">Repeat</keyword>
<dbReference type="SMART" id="SM00365">
    <property type="entry name" value="LRR_SD22"/>
    <property type="match status" value="4"/>
</dbReference>
<evidence type="ECO:0000313" key="4">
    <source>
        <dbReference type="EMBL" id="KAJ3122419.1"/>
    </source>
</evidence>
<comment type="caution">
    <text evidence="4">The sequence shown here is derived from an EMBL/GenBank/DDBJ whole genome shotgun (WGS) entry which is preliminary data.</text>
</comment>
<dbReference type="AlphaFoldDB" id="A0AAD5T6F0"/>
<dbReference type="InterPro" id="IPR025875">
    <property type="entry name" value="Leu-rich_rpt_4"/>
</dbReference>
<dbReference type="PROSITE" id="PS51450">
    <property type="entry name" value="LRR"/>
    <property type="match status" value="4"/>
</dbReference>
<dbReference type="InterPro" id="IPR050836">
    <property type="entry name" value="SDS22/Internalin_LRR"/>
</dbReference>
<dbReference type="InterPro" id="IPR003591">
    <property type="entry name" value="Leu-rich_rpt_typical-subtyp"/>
</dbReference>
<feature type="region of interest" description="Disordered" evidence="3">
    <location>
        <begin position="1"/>
        <end position="20"/>
    </location>
</feature>
<protein>
    <submittedName>
        <fullName evidence="4">Uncharacterized protein</fullName>
    </submittedName>
</protein>
<dbReference type="Proteomes" id="UP001211907">
    <property type="component" value="Unassembled WGS sequence"/>
</dbReference>
<proteinExistence type="predicted"/>
<dbReference type="InterPro" id="IPR001611">
    <property type="entry name" value="Leu-rich_rpt"/>
</dbReference>
<dbReference type="Pfam" id="PF00560">
    <property type="entry name" value="LRR_1"/>
    <property type="match status" value="1"/>
</dbReference>
<sequence>MGASSVSLLSQQSQSTNSNNRIHTLAKKVSTATTAVFANTASQNSQHLQMTPEAIEHGSTLKKTKTESLAAFLRRVTHVSLVGKGIRVMEGMEMCKNLSVLYLYENKIQRIEGLACCLNLSRLYLQNNQIEEISGLDFDCGMLEKLTELHLTGNKIKHVTGLHNLPALEIFHVDNQRTENPVTFDSTCMDAIGMTVQKFTAAGNKIKEITALSGLIALEELDLSNNDISEWEGVNNILGSCNQLQSLNISGNPVSGILKIRQKVILASSTLVTLNEKNIPNIEREFLYNMETAKKHRSTKHQKDLNPCNISTMNISQQQIFELTMLRTNEFQKPIPHLPPYASQYRDLMLHQIAVANGPSNNNFNTAGFPLPRHDQHLKKNAVFLPKTNNAAVAEFENVNNNSRGVNMLKYNSGALESVGDGGGGVFSDGGSIMGHQLNVSDYAQNFDSVGYHAGIGAFAGGHSVD</sequence>
<evidence type="ECO:0000313" key="5">
    <source>
        <dbReference type="Proteomes" id="UP001211907"/>
    </source>
</evidence>
<name>A0AAD5T6F0_9FUNG</name>
<evidence type="ECO:0000256" key="3">
    <source>
        <dbReference type="SAM" id="MobiDB-lite"/>
    </source>
</evidence>
<dbReference type="PANTHER" id="PTHR46652">
    <property type="entry name" value="LEUCINE-RICH REPEAT AND IQ DOMAIN-CONTAINING PROTEIN 1-RELATED"/>
    <property type="match status" value="1"/>
</dbReference>
<dbReference type="SMART" id="SM00369">
    <property type="entry name" value="LRR_TYP"/>
    <property type="match status" value="4"/>
</dbReference>
<keyword evidence="1" id="KW-0433">Leucine-rich repeat</keyword>
<evidence type="ECO:0000256" key="2">
    <source>
        <dbReference type="ARBA" id="ARBA00022737"/>
    </source>
</evidence>
<evidence type="ECO:0000256" key="1">
    <source>
        <dbReference type="ARBA" id="ARBA00022614"/>
    </source>
</evidence>
<accession>A0AAD5T6F0</accession>
<dbReference type="CDD" id="cd21340">
    <property type="entry name" value="PPP1R42"/>
    <property type="match status" value="1"/>
</dbReference>
<dbReference type="PANTHER" id="PTHR46652:SF3">
    <property type="entry name" value="LEUCINE-RICH REPEAT-CONTAINING PROTEIN 9"/>
    <property type="match status" value="1"/>
</dbReference>
<dbReference type="EMBL" id="JADGJH010000810">
    <property type="protein sequence ID" value="KAJ3122419.1"/>
    <property type="molecule type" value="Genomic_DNA"/>
</dbReference>
<reference evidence="4" key="1">
    <citation type="submission" date="2020-05" db="EMBL/GenBank/DDBJ databases">
        <title>Phylogenomic resolution of chytrid fungi.</title>
        <authorList>
            <person name="Stajich J.E."/>
            <person name="Amses K."/>
            <person name="Simmons R."/>
            <person name="Seto K."/>
            <person name="Myers J."/>
            <person name="Bonds A."/>
            <person name="Quandt C.A."/>
            <person name="Barry K."/>
            <person name="Liu P."/>
            <person name="Grigoriev I."/>
            <person name="Longcore J.E."/>
            <person name="James T.Y."/>
        </authorList>
    </citation>
    <scope>NUCLEOTIDE SEQUENCE</scope>
    <source>
        <strain evidence="4">JEL0513</strain>
    </source>
</reference>
<dbReference type="InterPro" id="IPR032675">
    <property type="entry name" value="LRR_dom_sf"/>
</dbReference>
<gene>
    <name evidence="4" type="ORF">HK100_012008</name>
</gene>
<dbReference type="SUPFAM" id="SSF52058">
    <property type="entry name" value="L domain-like"/>
    <property type="match status" value="1"/>
</dbReference>
<dbReference type="Gene3D" id="3.80.10.10">
    <property type="entry name" value="Ribonuclease Inhibitor"/>
    <property type="match status" value="2"/>
</dbReference>